<accession>A0A1Y6CUP8</accession>
<keyword evidence="2" id="KW-0472">Membrane</keyword>
<dbReference type="STRING" id="1760988.SAMN02949497_1226"/>
<feature type="transmembrane region" description="Helical" evidence="2">
    <location>
        <begin position="6"/>
        <end position="24"/>
    </location>
</feature>
<evidence type="ECO:0000313" key="4">
    <source>
        <dbReference type="Proteomes" id="UP000192923"/>
    </source>
</evidence>
<evidence type="ECO:0000256" key="2">
    <source>
        <dbReference type="SAM" id="Phobius"/>
    </source>
</evidence>
<keyword evidence="4" id="KW-1185">Reference proteome</keyword>
<feature type="transmembrane region" description="Helical" evidence="2">
    <location>
        <begin position="36"/>
        <end position="57"/>
    </location>
</feature>
<organism evidence="3 4">
    <name type="scientific">Methylomagnum ishizawai</name>
    <dbReference type="NCBI Taxonomy" id="1760988"/>
    <lineage>
        <taxon>Bacteria</taxon>
        <taxon>Pseudomonadati</taxon>
        <taxon>Pseudomonadota</taxon>
        <taxon>Gammaproteobacteria</taxon>
        <taxon>Methylococcales</taxon>
        <taxon>Methylococcaceae</taxon>
        <taxon>Methylomagnum</taxon>
    </lineage>
</organism>
<evidence type="ECO:0000313" key="3">
    <source>
        <dbReference type="EMBL" id="SMF93930.1"/>
    </source>
</evidence>
<keyword evidence="2" id="KW-1133">Transmembrane helix</keyword>
<protein>
    <submittedName>
        <fullName evidence="3">Uncharacterized protein</fullName>
    </submittedName>
</protein>
<feature type="region of interest" description="Disordered" evidence="1">
    <location>
        <begin position="89"/>
        <end position="108"/>
    </location>
</feature>
<evidence type="ECO:0000256" key="1">
    <source>
        <dbReference type="SAM" id="MobiDB-lite"/>
    </source>
</evidence>
<dbReference type="AlphaFoldDB" id="A0A1Y6CUP8"/>
<feature type="transmembrane region" description="Helical" evidence="2">
    <location>
        <begin position="63"/>
        <end position="80"/>
    </location>
</feature>
<proteinExistence type="predicted"/>
<sequence length="108" mass="11820">MGADWLHIVLAEVVGLPLMVRALAQLNRADGGTSPMIRMACLLMAVGAFIMAASPCFDGFARIPWHVYPLLLGALIHGLVDRRRADFHPSNSYLAWPNHKRNSPTANS</sequence>
<dbReference type="EMBL" id="FXAM01000001">
    <property type="protein sequence ID" value="SMF93930.1"/>
    <property type="molecule type" value="Genomic_DNA"/>
</dbReference>
<dbReference type="RefSeq" id="WP_085210879.1">
    <property type="nucleotide sequence ID" value="NZ_FXAM01000001.1"/>
</dbReference>
<gene>
    <name evidence="3" type="ORF">SAMN02949497_1226</name>
</gene>
<keyword evidence="2" id="KW-0812">Transmembrane</keyword>
<reference evidence="3 4" key="1">
    <citation type="submission" date="2016-12" db="EMBL/GenBank/DDBJ databases">
        <authorList>
            <person name="Song W.-J."/>
            <person name="Kurnit D.M."/>
        </authorList>
    </citation>
    <scope>NUCLEOTIDE SEQUENCE [LARGE SCALE GENOMIC DNA]</scope>
    <source>
        <strain evidence="3 4">175</strain>
    </source>
</reference>
<dbReference type="Proteomes" id="UP000192923">
    <property type="component" value="Unassembled WGS sequence"/>
</dbReference>
<name>A0A1Y6CUP8_9GAMM</name>